<keyword evidence="1" id="KW-0732">Signal</keyword>
<dbReference type="AlphaFoldDB" id="A0A1F7FIQ6"/>
<evidence type="ECO:0000313" key="3">
    <source>
        <dbReference type="Proteomes" id="UP000179243"/>
    </source>
</evidence>
<dbReference type="PROSITE" id="PS51257">
    <property type="entry name" value="PROKAR_LIPOPROTEIN"/>
    <property type="match status" value="1"/>
</dbReference>
<feature type="chain" id="PRO_5009528759" description="Outer membrane protein beta-barrel domain-containing protein" evidence="1">
    <location>
        <begin position="19"/>
        <end position="274"/>
    </location>
</feature>
<protein>
    <recommendedName>
        <fullName evidence="4">Outer membrane protein beta-barrel domain-containing protein</fullName>
    </recommendedName>
</protein>
<evidence type="ECO:0008006" key="4">
    <source>
        <dbReference type="Google" id="ProtNLM"/>
    </source>
</evidence>
<dbReference type="EMBL" id="MFYX01000033">
    <property type="protein sequence ID" value="OGK06367.1"/>
    <property type="molecule type" value="Genomic_DNA"/>
</dbReference>
<evidence type="ECO:0000256" key="1">
    <source>
        <dbReference type="SAM" id="SignalP"/>
    </source>
</evidence>
<comment type="caution">
    <text evidence="2">The sequence shown here is derived from an EMBL/GenBank/DDBJ whole genome shotgun (WGS) entry which is preliminary data.</text>
</comment>
<gene>
    <name evidence="2" type="ORF">A2519_08860</name>
</gene>
<accession>A0A1F7FIQ6</accession>
<reference evidence="2 3" key="1">
    <citation type="journal article" date="2016" name="Nat. Commun.">
        <title>Thousands of microbial genomes shed light on interconnected biogeochemical processes in an aquifer system.</title>
        <authorList>
            <person name="Anantharaman K."/>
            <person name="Brown C.T."/>
            <person name="Hug L.A."/>
            <person name="Sharon I."/>
            <person name="Castelle C.J."/>
            <person name="Probst A.J."/>
            <person name="Thomas B.C."/>
            <person name="Singh A."/>
            <person name="Wilkins M.J."/>
            <person name="Karaoz U."/>
            <person name="Brodie E.L."/>
            <person name="Williams K.H."/>
            <person name="Hubbard S.S."/>
            <person name="Banfield J.F."/>
        </authorList>
    </citation>
    <scope>NUCLEOTIDE SEQUENCE [LARGE SCALE GENOMIC DNA]</scope>
</reference>
<sequence length="274" mass="29345">MKIHIICALLLAGVACRAAGQETDTLAPAGAPEPIAVQEKKLTMLAEDITRFIDSMPKRIDKSRVQGFGGAGGWTPCLMGVNISPVRDLLKKEPQLRDLSFGMGGRYDYFAGSGGMGYGGIGNGLRIGGGGWHLSHKYTSNLFGAAKDSIAELNVTVNYGGFLFEKALVRGKMNYVAGGMFGGGSYDVTRRFYNDAEPSAFSEPGKDLSETATATFTAFEVHAGFTYTMTWWFHVGADANISAFVSVDEFGPLTDSFNTFNGGIRLRLIFGNLG</sequence>
<feature type="signal peptide" evidence="1">
    <location>
        <begin position="1"/>
        <end position="18"/>
    </location>
</feature>
<dbReference type="Proteomes" id="UP000179243">
    <property type="component" value="Unassembled WGS sequence"/>
</dbReference>
<evidence type="ECO:0000313" key="2">
    <source>
        <dbReference type="EMBL" id="OGK06367.1"/>
    </source>
</evidence>
<proteinExistence type="predicted"/>
<organism evidence="2 3">
    <name type="scientific">Candidatus Raymondbacteria bacterium RIFOXYD12_FULL_49_13</name>
    <dbReference type="NCBI Taxonomy" id="1817890"/>
    <lineage>
        <taxon>Bacteria</taxon>
        <taxon>Raymondiibacteriota</taxon>
    </lineage>
</organism>
<name>A0A1F7FIQ6_UNCRA</name>